<evidence type="ECO:0000313" key="7">
    <source>
        <dbReference type="Proteomes" id="UP000273898"/>
    </source>
</evidence>
<protein>
    <submittedName>
        <fullName evidence="5">AraC family transcriptional regulator</fullName>
    </submittedName>
    <submittedName>
        <fullName evidence="6">Helix-turn-helix domain-containing protein</fullName>
    </submittedName>
</protein>
<sequence length="293" mass="34279">MKQHIFDVSLKKIGMVQIDGESLELINSDKYKLYIKVLYVTKGYKIKVDFEVYDTAGPSLFFISPNQVLSIESLSNEPGYLIFYNQDFYCIQIHDEEVACDGLLFNNIHNMPMTVVPAQESAFIDNLFLQIEDEFNLKDHSQEEMLRTYLKQLFIKSTRLWKLQHLDVVIAQEHNDIEFFRRFTRLVDANYKTKHTVADYADMLAIAPKTLTHKFKRLNLPQPNEIIKSRIILEAKRLLVHTPKSAKEIAYELGYDDPAYFSRLFYIKTGETPSKFKSKYLSHQETETHNLTS</sequence>
<accession>A0A497YD84</accession>
<dbReference type="Gene3D" id="1.10.10.60">
    <property type="entry name" value="Homeodomain-like"/>
    <property type="match status" value="1"/>
</dbReference>
<dbReference type="GO" id="GO:0043565">
    <property type="term" value="F:sequence-specific DNA binding"/>
    <property type="evidence" value="ECO:0007669"/>
    <property type="project" value="InterPro"/>
</dbReference>
<evidence type="ECO:0000313" key="5">
    <source>
        <dbReference type="EMBL" id="RLJ80984.1"/>
    </source>
</evidence>
<reference evidence="6 8" key="2">
    <citation type="submission" date="2019-03" db="EMBL/GenBank/DDBJ databases">
        <authorList>
            <person name="He R.-H."/>
        </authorList>
    </citation>
    <scope>NUCLEOTIDE SEQUENCE [LARGE SCALE GENOMIC DNA]</scope>
    <source>
        <strain evidence="6 8">DSM 19624</strain>
    </source>
</reference>
<keyword evidence="8" id="KW-1185">Reference proteome</keyword>
<dbReference type="Proteomes" id="UP000297429">
    <property type="component" value="Unassembled WGS sequence"/>
</dbReference>
<reference evidence="5 7" key="1">
    <citation type="submission" date="2018-10" db="EMBL/GenBank/DDBJ databases">
        <title>Genomic Encyclopedia of Archaeal and Bacterial Type Strains, Phase II (KMG-II): from individual species to whole genera.</title>
        <authorList>
            <person name="Goeker M."/>
        </authorList>
    </citation>
    <scope>NUCLEOTIDE SEQUENCE [LARGE SCALE GENOMIC DNA]</scope>
    <source>
        <strain evidence="5 7">DSM 19624</strain>
    </source>
</reference>
<dbReference type="Pfam" id="PF12833">
    <property type="entry name" value="HTH_18"/>
    <property type="match status" value="1"/>
</dbReference>
<keyword evidence="3" id="KW-0804">Transcription</keyword>
<organism evidence="5 7">
    <name type="scientific">Pedobacter alluvionis</name>
    <dbReference type="NCBI Taxonomy" id="475253"/>
    <lineage>
        <taxon>Bacteria</taxon>
        <taxon>Pseudomonadati</taxon>
        <taxon>Bacteroidota</taxon>
        <taxon>Sphingobacteriia</taxon>
        <taxon>Sphingobacteriales</taxon>
        <taxon>Sphingobacteriaceae</taxon>
        <taxon>Pedobacter</taxon>
    </lineage>
</organism>
<dbReference type="SUPFAM" id="SSF46689">
    <property type="entry name" value="Homeodomain-like"/>
    <property type="match status" value="1"/>
</dbReference>
<feature type="domain" description="HTH araC/xylS-type" evidence="4">
    <location>
        <begin position="181"/>
        <end position="279"/>
    </location>
</feature>
<evidence type="ECO:0000313" key="8">
    <source>
        <dbReference type="Proteomes" id="UP000297429"/>
    </source>
</evidence>
<dbReference type="PROSITE" id="PS01124">
    <property type="entry name" value="HTH_ARAC_FAMILY_2"/>
    <property type="match status" value="1"/>
</dbReference>
<evidence type="ECO:0000256" key="1">
    <source>
        <dbReference type="ARBA" id="ARBA00023015"/>
    </source>
</evidence>
<proteinExistence type="predicted"/>
<dbReference type="Proteomes" id="UP000273898">
    <property type="component" value="Unassembled WGS sequence"/>
</dbReference>
<keyword evidence="1" id="KW-0805">Transcription regulation</keyword>
<dbReference type="PANTHER" id="PTHR43280">
    <property type="entry name" value="ARAC-FAMILY TRANSCRIPTIONAL REGULATOR"/>
    <property type="match status" value="1"/>
</dbReference>
<dbReference type="InterPro" id="IPR018060">
    <property type="entry name" value="HTH_AraC"/>
</dbReference>
<gene>
    <name evidence="5" type="ORF">BCL90_0003</name>
    <name evidence="6" type="ORF">E3V97_24655</name>
</gene>
<dbReference type="InterPro" id="IPR009057">
    <property type="entry name" value="Homeodomain-like_sf"/>
</dbReference>
<evidence type="ECO:0000259" key="4">
    <source>
        <dbReference type="PROSITE" id="PS01124"/>
    </source>
</evidence>
<keyword evidence="2" id="KW-0238">DNA-binding</keyword>
<evidence type="ECO:0000313" key="6">
    <source>
        <dbReference type="EMBL" id="TFB27902.1"/>
    </source>
</evidence>
<dbReference type="RefSeq" id="WP_121281931.1">
    <property type="nucleotide sequence ID" value="NZ_RCCK01000001.1"/>
</dbReference>
<dbReference type="EMBL" id="SOPX01000008">
    <property type="protein sequence ID" value="TFB27902.1"/>
    <property type="molecule type" value="Genomic_DNA"/>
</dbReference>
<dbReference type="EMBL" id="RCCK01000001">
    <property type="protein sequence ID" value="RLJ80984.1"/>
    <property type="molecule type" value="Genomic_DNA"/>
</dbReference>
<dbReference type="AlphaFoldDB" id="A0A497YD84"/>
<dbReference type="PANTHER" id="PTHR43280:SF32">
    <property type="entry name" value="TRANSCRIPTIONAL REGULATORY PROTEIN"/>
    <property type="match status" value="1"/>
</dbReference>
<evidence type="ECO:0000256" key="2">
    <source>
        <dbReference type="ARBA" id="ARBA00023125"/>
    </source>
</evidence>
<name>A0A497YD84_9SPHI</name>
<dbReference type="SMART" id="SM00342">
    <property type="entry name" value="HTH_ARAC"/>
    <property type="match status" value="1"/>
</dbReference>
<comment type="caution">
    <text evidence="5">The sequence shown here is derived from an EMBL/GenBank/DDBJ whole genome shotgun (WGS) entry which is preliminary data.</text>
</comment>
<dbReference type="GO" id="GO:0003700">
    <property type="term" value="F:DNA-binding transcription factor activity"/>
    <property type="evidence" value="ECO:0007669"/>
    <property type="project" value="InterPro"/>
</dbReference>
<dbReference type="OrthoDB" id="2585681at2"/>
<evidence type="ECO:0000256" key="3">
    <source>
        <dbReference type="ARBA" id="ARBA00023163"/>
    </source>
</evidence>